<proteinExistence type="predicted"/>
<feature type="region of interest" description="Disordered" evidence="7">
    <location>
        <begin position="1341"/>
        <end position="1365"/>
    </location>
</feature>
<protein>
    <submittedName>
        <fullName evidence="9">PHD-type domain-containing protein</fullName>
    </submittedName>
</protein>
<evidence type="ECO:0000313" key="9">
    <source>
        <dbReference type="EMBL" id="KAK1399057.1"/>
    </source>
</evidence>
<dbReference type="Pfam" id="PF23209">
    <property type="entry name" value="IDM1_C"/>
    <property type="match status" value="1"/>
</dbReference>
<reference evidence="9" key="1">
    <citation type="submission" date="2023-02" db="EMBL/GenBank/DDBJ databases">
        <title>Genome of toxic invasive species Heracleum sosnowskyi carries increased number of genes despite the absence of recent whole-genome duplications.</title>
        <authorList>
            <person name="Schelkunov M."/>
            <person name="Shtratnikova V."/>
            <person name="Makarenko M."/>
            <person name="Klepikova A."/>
            <person name="Omelchenko D."/>
            <person name="Novikova G."/>
            <person name="Obukhova E."/>
            <person name="Bogdanov V."/>
            <person name="Penin A."/>
            <person name="Logacheva M."/>
        </authorList>
    </citation>
    <scope>NUCLEOTIDE SEQUENCE</scope>
    <source>
        <strain evidence="9">Hsosn_3</strain>
        <tissue evidence="9">Leaf</tissue>
    </source>
</reference>
<dbReference type="SMART" id="SM00384">
    <property type="entry name" value="AT_hook"/>
    <property type="match status" value="4"/>
</dbReference>
<dbReference type="SUPFAM" id="SSF57903">
    <property type="entry name" value="FYVE/PHD zinc finger"/>
    <property type="match status" value="1"/>
</dbReference>
<dbReference type="InterPro" id="IPR013083">
    <property type="entry name" value="Znf_RING/FYVE/PHD"/>
</dbReference>
<dbReference type="GO" id="GO:0005634">
    <property type="term" value="C:nucleus"/>
    <property type="evidence" value="ECO:0007669"/>
    <property type="project" value="UniProtKB-SubCell"/>
</dbReference>
<dbReference type="CDD" id="cd15539">
    <property type="entry name" value="PHD1_AIRE"/>
    <property type="match status" value="1"/>
</dbReference>
<evidence type="ECO:0000256" key="1">
    <source>
        <dbReference type="ARBA" id="ARBA00004123"/>
    </source>
</evidence>
<feature type="compositionally biased region" description="Polar residues" evidence="7">
    <location>
        <begin position="586"/>
        <end position="595"/>
    </location>
</feature>
<organism evidence="9 10">
    <name type="scientific">Heracleum sosnowskyi</name>
    <dbReference type="NCBI Taxonomy" id="360622"/>
    <lineage>
        <taxon>Eukaryota</taxon>
        <taxon>Viridiplantae</taxon>
        <taxon>Streptophyta</taxon>
        <taxon>Embryophyta</taxon>
        <taxon>Tracheophyta</taxon>
        <taxon>Spermatophyta</taxon>
        <taxon>Magnoliopsida</taxon>
        <taxon>eudicotyledons</taxon>
        <taxon>Gunneridae</taxon>
        <taxon>Pentapetalae</taxon>
        <taxon>asterids</taxon>
        <taxon>campanulids</taxon>
        <taxon>Apiales</taxon>
        <taxon>Apiaceae</taxon>
        <taxon>Apioideae</taxon>
        <taxon>apioid superclade</taxon>
        <taxon>Tordylieae</taxon>
        <taxon>Tordyliinae</taxon>
        <taxon>Heracleum</taxon>
    </lineage>
</organism>
<dbReference type="Pfam" id="PF16135">
    <property type="entry name" value="TDBD"/>
    <property type="match status" value="1"/>
</dbReference>
<dbReference type="InterPro" id="IPR054292">
    <property type="entry name" value="DUF7028"/>
</dbReference>
<gene>
    <name evidence="9" type="ORF">POM88_008920</name>
</gene>
<dbReference type="PANTHER" id="PTHR46309">
    <property type="entry name" value="PHD FINGER PROTEIN 12"/>
    <property type="match status" value="1"/>
</dbReference>
<dbReference type="InterPro" id="IPR017956">
    <property type="entry name" value="AT_hook_DNA-bd_motif"/>
</dbReference>
<dbReference type="InterPro" id="IPR001965">
    <property type="entry name" value="Znf_PHD"/>
</dbReference>
<accession>A0AAD8JAY1</accession>
<dbReference type="GO" id="GO:0008270">
    <property type="term" value="F:zinc ion binding"/>
    <property type="evidence" value="ECO:0007669"/>
    <property type="project" value="UniProtKB-KW"/>
</dbReference>
<sequence>MREGLRSGKKEGLCCLNGRGLVVVEKVDFGGEGEECRGIGGSVVKESGRGRRGRKRKNVDVGKEGDEVGVGVEMRGNGNGDVACKEVVEGDFVLDGEIEGILMNVDNGGRVDGKGGSVGTLLKEAVEGDRECDGKEGVSLMIVDDVVKVDCNGGSVHTPLKETDEADKESGEKEEDSLMNVDDGDKVDSLMNVDGGGVNTPLKEADEGNYKSNEKKEDNMMNLDDNFKVVVGVEMSVDANGGADASVDIPVKEADEVNHEANEKKEASLKDIDEGDKVVAAGEVRVNANGEVYAGIGIPLEEADEGKFESDGKKVEVQNSVSEEIKVIDGNFDTCEGKQEPAKRRRGRKRKIVESSVCLQDDGKKRVNDGVGPVGRRVLRSNSNAYEESFDTNKDEKPINCGTPRMFTGSLGRPPKMQEGSQVVMDAKIDTEEDEAPRHLGRPKKLKRRGRPPKVMPNNQASGEEDSDAVKYEKPRCIGGPKKLKGRRGRPPKVKPDNQGSGEEASDLEKDKKPRDVGKSKKLKGCVGRPPKVELNSVASGEEGLGKEKDEEPQNISSMVHGKNGGLRLASKVNTDRKQEAVGSEGATSQSNIEKNITDKMGLREEKQAIREQITVMLKKAGWTIEYRTRQSKDYADAVYVDGNGRTHWSATRAYYKLKEKISKETADSKEVSAFEPIPEEILSKLFRMTVPGARCKKGNKSVSKSVQKFSRKHSLKKKNATKGIGNKKKHKEKKSSSCRAGERKSKRGMKGDASDSEQNDSPGYSRRGMSRSKLETRKGGKPCPLLARTSAKGSDADSDGYILYNGKRSIWSWMIDLGTVCSNARLTYMDDKIKKILVEGKITRNGILCGCCNNVVAISEFLSHTGTSVSPDSHPFNGMYIGSELSLSQCLVDSWNKQVESDPITFCTADVDGDDPNDDTCNICADGGNLICCDGCPSTFHQSCLDFERFPSGEWRCLHCLCKFCKTIDGKISQGDDSCKNPSGLLNCRLCQEKFHQHCTLGVDVEKIDPTDSFFCGKKCQEIFARLQALIGVRHQLEEGFSWTLLQYSDINQDSALISDPLKLECNAKLAVAFSIMDECFCPIIDERTGINTIHNVVYSCGSNFDRLNFNGFFTIILEKGDDMIAAACTRIHGSLLAEMPFIGTRHMYRRQGMWRRLLNAVETALCSLNVEKLVIPAISELYQAWTSVFGFNPRDVSTRQEMQRMSVIVFPGTDMLQKPILQDALATPDLISAAVAVSNDLNAEHDAPIDDEHGVQKTSMDMIESVHAISGVTNVHPEKTSAYFDMNCDEKPVNAPIEGEVMHFKTNSDHLIEVSLQSAIEDPEQSVLVDIVHKAHGSESFSMSGNTECRNHTQSSRGGVGASESNCGSIVDILPIESQLCSKPSEQSADFGSQVDPSVVNSEKCEHLCKLNSCLANPQCTSSTSSAPGEVGSYRGWDFVYGKCEYLASKRADILFSCNFVTSDNSLEKYK</sequence>
<reference evidence="9" key="2">
    <citation type="submission" date="2023-05" db="EMBL/GenBank/DDBJ databases">
        <authorList>
            <person name="Schelkunov M.I."/>
        </authorList>
    </citation>
    <scope>NUCLEOTIDE SEQUENCE</scope>
    <source>
        <strain evidence="9">Hsosn_3</strain>
        <tissue evidence="9">Leaf</tissue>
    </source>
</reference>
<dbReference type="Pfam" id="PF00628">
    <property type="entry name" value="PHD"/>
    <property type="match status" value="1"/>
</dbReference>
<dbReference type="Pfam" id="PF22970">
    <property type="entry name" value="DUF7028"/>
    <property type="match status" value="1"/>
</dbReference>
<feature type="compositionally biased region" description="Basic residues" evidence="7">
    <location>
        <begin position="710"/>
        <end position="734"/>
    </location>
</feature>
<evidence type="ECO:0000256" key="6">
    <source>
        <dbReference type="PROSITE-ProRule" id="PRU00146"/>
    </source>
</evidence>
<dbReference type="GO" id="GO:0003714">
    <property type="term" value="F:transcription corepressor activity"/>
    <property type="evidence" value="ECO:0007669"/>
    <property type="project" value="InterPro"/>
</dbReference>
<dbReference type="Proteomes" id="UP001237642">
    <property type="component" value="Unassembled WGS sequence"/>
</dbReference>
<feature type="compositionally biased region" description="Basic and acidic residues" evidence="7">
    <location>
        <begin position="507"/>
        <end position="519"/>
    </location>
</feature>
<keyword evidence="3 6" id="KW-0863">Zinc-finger</keyword>
<dbReference type="Gene3D" id="3.30.40.10">
    <property type="entry name" value="Zinc/RING finger domain, C3HC4 (zinc finger)"/>
    <property type="match status" value="1"/>
</dbReference>
<feature type="compositionally biased region" description="Basic residues" evidence="7">
    <location>
        <begin position="482"/>
        <end position="493"/>
    </location>
</feature>
<dbReference type="PROSITE" id="PS50016">
    <property type="entry name" value="ZF_PHD_2"/>
    <property type="match status" value="1"/>
</dbReference>
<dbReference type="InterPro" id="IPR056511">
    <property type="entry name" value="IDM1_C"/>
</dbReference>
<feature type="region of interest" description="Disordered" evidence="7">
    <location>
        <begin position="363"/>
        <end position="600"/>
    </location>
</feature>
<comment type="caution">
    <text evidence="9">The sequence shown here is derived from an EMBL/GenBank/DDBJ whole genome shotgun (WGS) entry which is preliminary data.</text>
</comment>
<evidence type="ECO:0000259" key="8">
    <source>
        <dbReference type="PROSITE" id="PS50016"/>
    </source>
</evidence>
<dbReference type="EMBL" id="JAUIZM010000002">
    <property type="protein sequence ID" value="KAK1399057.1"/>
    <property type="molecule type" value="Genomic_DNA"/>
</dbReference>
<dbReference type="InterPro" id="IPR042163">
    <property type="entry name" value="PHF12"/>
</dbReference>
<dbReference type="GO" id="GO:0006357">
    <property type="term" value="P:regulation of transcription by RNA polymerase II"/>
    <property type="evidence" value="ECO:0007669"/>
    <property type="project" value="TreeGrafter"/>
</dbReference>
<feature type="region of interest" description="Disordered" evidence="7">
    <location>
        <begin position="155"/>
        <end position="187"/>
    </location>
</feature>
<name>A0AAD8JAY1_9APIA</name>
<dbReference type="InterPro" id="IPR011011">
    <property type="entry name" value="Znf_FYVE_PHD"/>
</dbReference>
<feature type="domain" description="PHD-type" evidence="8">
    <location>
        <begin position="919"/>
        <end position="964"/>
    </location>
</feature>
<evidence type="ECO:0000256" key="3">
    <source>
        <dbReference type="ARBA" id="ARBA00022771"/>
    </source>
</evidence>
<evidence type="ECO:0000256" key="2">
    <source>
        <dbReference type="ARBA" id="ARBA00022723"/>
    </source>
</evidence>
<evidence type="ECO:0000256" key="5">
    <source>
        <dbReference type="ARBA" id="ARBA00023242"/>
    </source>
</evidence>
<keyword evidence="5" id="KW-0539">Nucleus</keyword>
<dbReference type="InterPro" id="IPR019787">
    <property type="entry name" value="Znf_PHD-finger"/>
</dbReference>
<evidence type="ECO:0000256" key="4">
    <source>
        <dbReference type="ARBA" id="ARBA00022833"/>
    </source>
</evidence>
<dbReference type="SMART" id="SM00249">
    <property type="entry name" value="PHD"/>
    <property type="match status" value="1"/>
</dbReference>
<feature type="compositionally biased region" description="Basic and acidic residues" evidence="7">
    <location>
        <begin position="159"/>
        <end position="171"/>
    </location>
</feature>
<keyword evidence="4" id="KW-0862">Zinc</keyword>
<evidence type="ECO:0000256" key="7">
    <source>
        <dbReference type="SAM" id="MobiDB-lite"/>
    </source>
</evidence>
<comment type="subcellular location">
    <subcellularLocation>
        <location evidence="1">Nucleus</location>
    </subcellularLocation>
</comment>
<dbReference type="GO" id="GO:0003677">
    <property type="term" value="F:DNA binding"/>
    <property type="evidence" value="ECO:0007669"/>
    <property type="project" value="InterPro"/>
</dbReference>
<dbReference type="InterPro" id="IPR032308">
    <property type="entry name" value="TDBD"/>
</dbReference>
<feature type="compositionally biased region" description="Basic residues" evidence="7">
    <location>
        <begin position="439"/>
        <end position="452"/>
    </location>
</feature>
<keyword evidence="10" id="KW-1185">Reference proteome</keyword>
<evidence type="ECO:0000313" key="10">
    <source>
        <dbReference type="Proteomes" id="UP001237642"/>
    </source>
</evidence>
<feature type="region of interest" description="Disordered" evidence="7">
    <location>
        <begin position="695"/>
        <end position="795"/>
    </location>
</feature>
<keyword evidence="2" id="KW-0479">Metal-binding</keyword>
<dbReference type="PANTHER" id="PTHR46309:SF1">
    <property type="entry name" value="PHD FINGER PROTEIN 12"/>
    <property type="match status" value="1"/>
</dbReference>